<sequence>MTDTISEDDASLDIAVVGMAGRFPGAESVPQLWANLLAGRCAAVDTGAGTADGFVPVAYPMAGSDGFDATFFGIAPREAELMDPQHRVLLECAWAAVESAGLAPSTYPGPVGVYVGGGYNTYLLRNVGTQPGAGELTLDKATLLGNRSDFLASRVAYKLGLRGPAVNVQTACSTSLVAVVEACQALLAYQCDAALAGGVAVDDTRARGYRYHPDGILSPDGRTRTFDADARGTTGGDGVGLVVLKRLSDAVADRDHVHAVIRGTAVNNDGSARAGFTAPAAAAQSEVIASALAAAGLAPDTIGYVELHGTATPLGDPVEFAALRTAFGGVASGRCLLGSVKTNVGHLDAAAGVTGLIKTVLAVEHGTVPASLHFERPNPRIPLDGSPFAMATETLPWPGDGPRRAGVSSFGLGGTNAHVVLEQAPGPPAGPSDGDELLVLSARSADALEAMTRRLHDHLDLHPDVALADVADTLRTGRETLPYRRAVVVTGRVDAVHALSHPEEGRVLSGYTGSAAGRPVGFVYSGFGAQHRGMARDLYTGEPVFRAALDECAELLDEDLGRQLREVVLADSGRDAFAAMLDPRGRGDDPLDGPLLGYPATFALGWALTRLWQARGVSPAVMIGHSLGETVAACVAGVFRLPDAVRLVVARARLIEQCGPGAMLAVELGEDAATAHTGPEVSLAAVNGPATCVLSGTVDGIGAVRERLASAEVPHRLLGAGFAFHSPMMDPVVDRFRELVAAVELRAPGIPFVSNITGTWITDAQATDPGYWAEHLRHPVRFADGVATVLAVPGVTLVEVGAAPTLTSGVLRHPAAEGTDRVCVPSLPGPLPGRTARGAMHSAAARLWLAGADTPFTRQDGTRRTALPTYPFERTRFWLEPGESRAAPDAAHRRGPGSSWYWTPSWTRLPAPAPVDTTGLADARWLVLADDTGPGHDLAARLRGLGATVRTVVPPGATRAGDDVLDPADPGAATDLVVRLRPGGVPDRLLHCWSSGAPGAAGAVEWQRGPDTLLGLARAYDAELMTGAWRWDVVTTGACAVLGDEALVPERAALRGVVRVLGQEYPSLTCVHHDVPASGTEVGALLDALADDGTRTAARRGSHRWAPVFVAADPAPAAEPAVVAGGTYLVTGGLGRIGLVVARALAERAPVRLVLTGRRGAPVDRDAPAAGALRELAALGAEVETPALDVTDAAGMRALVARLGRVDGVVHCAGTTGPDAHRAVGETGPDDIARHLGPKVRGVRVLHEALEGQSLRFALICSSVASVLGGLGFGAYAAANAALDAFAHANHDTGRPWTSVNWEAWLFPGTGRTSGTGGTVGAAVQELALTPDEGRAVVDRLLDSTPCPQVAISTGDLNRRERQWATPAAPAPAPARHRRPALRNPYVVPEGAVEERIAGIWQELLGVSDVGAHDNFFELGGSSLLGLQVVHRLRGELAAPLPLTVVYEGPTVRTLAALVREPETAG</sequence>
<dbReference type="InterPro" id="IPR032821">
    <property type="entry name" value="PKS_assoc"/>
</dbReference>
<dbReference type="Gene3D" id="3.40.50.720">
    <property type="entry name" value="NAD(P)-binding Rossmann-like Domain"/>
    <property type="match status" value="1"/>
</dbReference>
<protein>
    <submittedName>
        <fullName evidence="7">Acyl transferase domain-containing protein</fullName>
    </submittedName>
</protein>
<proteinExistence type="predicted"/>
<dbReference type="InterPro" id="IPR016036">
    <property type="entry name" value="Malonyl_transacylase_ACP-bd"/>
</dbReference>
<dbReference type="InterPro" id="IPR013968">
    <property type="entry name" value="PKS_KR"/>
</dbReference>
<dbReference type="Pfam" id="PF00550">
    <property type="entry name" value="PP-binding"/>
    <property type="match status" value="1"/>
</dbReference>
<dbReference type="SUPFAM" id="SSF53901">
    <property type="entry name" value="Thiolase-like"/>
    <property type="match status" value="1"/>
</dbReference>
<dbReference type="SUPFAM" id="SSF55048">
    <property type="entry name" value="Probable ACP-binding domain of malonyl-CoA ACP transacylase"/>
    <property type="match status" value="1"/>
</dbReference>
<dbReference type="InterPro" id="IPR014030">
    <property type="entry name" value="Ketoacyl_synth_N"/>
</dbReference>
<dbReference type="GO" id="GO:0004312">
    <property type="term" value="F:fatty acid synthase activity"/>
    <property type="evidence" value="ECO:0007669"/>
    <property type="project" value="TreeGrafter"/>
</dbReference>
<evidence type="ECO:0000256" key="1">
    <source>
        <dbReference type="ARBA" id="ARBA00001957"/>
    </source>
</evidence>
<dbReference type="SUPFAM" id="SSF47336">
    <property type="entry name" value="ACP-like"/>
    <property type="match status" value="1"/>
</dbReference>
<dbReference type="GO" id="GO:0005737">
    <property type="term" value="C:cytoplasm"/>
    <property type="evidence" value="ECO:0007669"/>
    <property type="project" value="TreeGrafter"/>
</dbReference>
<dbReference type="FunFam" id="1.10.1200.10:FF:000005">
    <property type="entry name" value="Nonribosomal peptide synthetase 1"/>
    <property type="match status" value="1"/>
</dbReference>
<feature type="domain" description="Carrier" evidence="5">
    <location>
        <begin position="1388"/>
        <end position="1463"/>
    </location>
</feature>
<dbReference type="SMART" id="SM00822">
    <property type="entry name" value="PKS_KR"/>
    <property type="match status" value="1"/>
</dbReference>
<dbReference type="PANTHER" id="PTHR43775">
    <property type="entry name" value="FATTY ACID SYNTHASE"/>
    <property type="match status" value="1"/>
</dbReference>
<keyword evidence="4 7" id="KW-0808">Transferase</keyword>
<dbReference type="InterPro" id="IPR016035">
    <property type="entry name" value="Acyl_Trfase/lysoPLipase"/>
</dbReference>
<dbReference type="GO" id="GO:0071770">
    <property type="term" value="P:DIM/DIP cell wall layer assembly"/>
    <property type="evidence" value="ECO:0007669"/>
    <property type="project" value="TreeGrafter"/>
</dbReference>
<dbReference type="InterPro" id="IPR018201">
    <property type="entry name" value="Ketoacyl_synth_AS"/>
</dbReference>
<dbReference type="Proteomes" id="UP000294927">
    <property type="component" value="Unassembled WGS sequence"/>
</dbReference>
<dbReference type="EMBL" id="SOCP01000007">
    <property type="protein sequence ID" value="TDV49792.1"/>
    <property type="molecule type" value="Genomic_DNA"/>
</dbReference>
<dbReference type="InterPro" id="IPR020841">
    <property type="entry name" value="PKS_Beta-ketoAc_synthase_dom"/>
</dbReference>
<dbReference type="RefSeq" id="WP_133904489.1">
    <property type="nucleotide sequence ID" value="NZ_SOCP01000007.1"/>
</dbReference>
<dbReference type="PROSITE" id="PS00012">
    <property type="entry name" value="PHOSPHOPANTETHEINE"/>
    <property type="match status" value="1"/>
</dbReference>
<dbReference type="GO" id="GO:0006633">
    <property type="term" value="P:fatty acid biosynthetic process"/>
    <property type="evidence" value="ECO:0007669"/>
    <property type="project" value="InterPro"/>
</dbReference>
<evidence type="ECO:0000313" key="7">
    <source>
        <dbReference type="EMBL" id="TDV49792.1"/>
    </source>
</evidence>
<dbReference type="PANTHER" id="PTHR43775:SF37">
    <property type="entry name" value="SI:DKEY-61P9.11"/>
    <property type="match status" value="1"/>
</dbReference>
<dbReference type="SMART" id="SM00823">
    <property type="entry name" value="PKS_PP"/>
    <property type="match status" value="1"/>
</dbReference>
<dbReference type="InterPro" id="IPR057326">
    <property type="entry name" value="KR_dom"/>
</dbReference>
<accession>A0A4R7VK20</accession>
<comment type="cofactor">
    <cofactor evidence="1">
        <name>pantetheine 4'-phosphate</name>
        <dbReference type="ChEBI" id="CHEBI:47942"/>
    </cofactor>
</comment>
<dbReference type="InterPro" id="IPR020806">
    <property type="entry name" value="PKS_PP-bd"/>
</dbReference>
<keyword evidence="8" id="KW-1185">Reference proteome</keyword>
<dbReference type="Gene3D" id="3.30.70.3290">
    <property type="match status" value="1"/>
</dbReference>
<dbReference type="Pfam" id="PF16197">
    <property type="entry name" value="KAsynt_C_assoc"/>
    <property type="match status" value="1"/>
</dbReference>
<dbReference type="OrthoDB" id="9778690at2"/>
<dbReference type="Gene3D" id="1.10.1200.10">
    <property type="entry name" value="ACP-like"/>
    <property type="match status" value="1"/>
</dbReference>
<dbReference type="Pfam" id="PF02801">
    <property type="entry name" value="Ketoacyl-synt_C"/>
    <property type="match status" value="1"/>
</dbReference>
<dbReference type="SMART" id="SM00827">
    <property type="entry name" value="PKS_AT"/>
    <property type="match status" value="1"/>
</dbReference>
<dbReference type="InterPro" id="IPR014043">
    <property type="entry name" value="Acyl_transferase_dom"/>
</dbReference>
<dbReference type="GO" id="GO:0031177">
    <property type="term" value="F:phosphopantetheine binding"/>
    <property type="evidence" value="ECO:0007669"/>
    <property type="project" value="InterPro"/>
</dbReference>
<dbReference type="PROSITE" id="PS00606">
    <property type="entry name" value="KS3_1"/>
    <property type="match status" value="1"/>
</dbReference>
<feature type="domain" description="Ketosynthase family 3 (KS3)" evidence="6">
    <location>
        <begin position="11"/>
        <end position="423"/>
    </location>
</feature>
<dbReference type="PROSITE" id="PS52004">
    <property type="entry name" value="KS3_2"/>
    <property type="match status" value="1"/>
</dbReference>
<name>A0A4R7VK20_9PSEU</name>
<keyword evidence="2" id="KW-0596">Phosphopantetheine</keyword>
<dbReference type="InterPro" id="IPR001227">
    <property type="entry name" value="Ac_transferase_dom_sf"/>
</dbReference>
<dbReference type="GO" id="GO:0005886">
    <property type="term" value="C:plasma membrane"/>
    <property type="evidence" value="ECO:0007669"/>
    <property type="project" value="TreeGrafter"/>
</dbReference>
<dbReference type="Gene3D" id="3.40.366.10">
    <property type="entry name" value="Malonyl-Coenzyme A Acyl Carrier Protein, domain 2"/>
    <property type="match status" value="1"/>
</dbReference>
<dbReference type="SMART" id="SM00825">
    <property type="entry name" value="PKS_KS"/>
    <property type="match status" value="1"/>
</dbReference>
<evidence type="ECO:0000313" key="8">
    <source>
        <dbReference type="Proteomes" id="UP000294927"/>
    </source>
</evidence>
<dbReference type="InterPro" id="IPR036736">
    <property type="entry name" value="ACP-like_sf"/>
</dbReference>
<dbReference type="InterPro" id="IPR006162">
    <property type="entry name" value="Ppantetheine_attach_site"/>
</dbReference>
<dbReference type="InterPro" id="IPR009081">
    <property type="entry name" value="PP-bd_ACP"/>
</dbReference>
<evidence type="ECO:0000256" key="2">
    <source>
        <dbReference type="ARBA" id="ARBA00022450"/>
    </source>
</evidence>
<reference evidence="7 8" key="1">
    <citation type="submission" date="2019-03" db="EMBL/GenBank/DDBJ databases">
        <title>Genomic Encyclopedia of Archaeal and Bacterial Type Strains, Phase II (KMG-II): from individual species to whole genera.</title>
        <authorList>
            <person name="Goeker M."/>
        </authorList>
    </citation>
    <scope>NUCLEOTIDE SEQUENCE [LARGE SCALE GENOMIC DNA]</scope>
    <source>
        <strain evidence="7 8">DSM 45499</strain>
    </source>
</reference>
<dbReference type="InterPro" id="IPR050091">
    <property type="entry name" value="PKS_NRPS_Biosynth_Enz"/>
</dbReference>
<dbReference type="InterPro" id="IPR036291">
    <property type="entry name" value="NAD(P)-bd_dom_sf"/>
</dbReference>
<dbReference type="Pfam" id="PF00698">
    <property type="entry name" value="Acyl_transf_1"/>
    <property type="match status" value="1"/>
</dbReference>
<dbReference type="Gene3D" id="3.40.47.10">
    <property type="match status" value="1"/>
</dbReference>
<dbReference type="Pfam" id="PF00109">
    <property type="entry name" value="ketoacyl-synt"/>
    <property type="match status" value="1"/>
</dbReference>
<dbReference type="Pfam" id="PF08659">
    <property type="entry name" value="KR"/>
    <property type="match status" value="1"/>
</dbReference>
<evidence type="ECO:0000259" key="6">
    <source>
        <dbReference type="PROSITE" id="PS52004"/>
    </source>
</evidence>
<dbReference type="CDD" id="cd00833">
    <property type="entry name" value="PKS"/>
    <property type="match status" value="1"/>
</dbReference>
<keyword evidence="3" id="KW-0597">Phosphoprotein</keyword>
<dbReference type="SUPFAM" id="SSF51735">
    <property type="entry name" value="NAD(P)-binding Rossmann-fold domains"/>
    <property type="match status" value="2"/>
</dbReference>
<organism evidence="7 8">
    <name type="scientific">Actinophytocola oryzae</name>
    <dbReference type="NCBI Taxonomy" id="502181"/>
    <lineage>
        <taxon>Bacteria</taxon>
        <taxon>Bacillati</taxon>
        <taxon>Actinomycetota</taxon>
        <taxon>Actinomycetes</taxon>
        <taxon>Pseudonocardiales</taxon>
        <taxon>Pseudonocardiaceae</taxon>
    </lineage>
</organism>
<evidence type="ECO:0000256" key="4">
    <source>
        <dbReference type="ARBA" id="ARBA00022679"/>
    </source>
</evidence>
<gene>
    <name evidence="7" type="ORF">CLV71_107140</name>
</gene>
<dbReference type="PROSITE" id="PS50075">
    <property type="entry name" value="CARRIER"/>
    <property type="match status" value="1"/>
</dbReference>
<evidence type="ECO:0000256" key="3">
    <source>
        <dbReference type="ARBA" id="ARBA00022553"/>
    </source>
</evidence>
<comment type="caution">
    <text evidence="7">The sequence shown here is derived from an EMBL/GenBank/DDBJ whole genome shotgun (WGS) entry which is preliminary data.</text>
</comment>
<dbReference type="SUPFAM" id="SSF52151">
    <property type="entry name" value="FabD/lysophospholipase-like"/>
    <property type="match status" value="1"/>
</dbReference>
<dbReference type="InterPro" id="IPR014031">
    <property type="entry name" value="Ketoacyl_synth_C"/>
</dbReference>
<dbReference type="InterPro" id="IPR016039">
    <property type="entry name" value="Thiolase-like"/>
</dbReference>
<dbReference type="GO" id="GO:0004315">
    <property type="term" value="F:3-oxoacyl-[acyl-carrier-protein] synthase activity"/>
    <property type="evidence" value="ECO:0007669"/>
    <property type="project" value="InterPro"/>
</dbReference>
<evidence type="ECO:0000259" key="5">
    <source>
        <dbReference type="PROSITE" id="PS50075"/>
    </source>
</evidence>